<keyword evidence="3" id="KW-1185">Reference proteome</keyword>
<dbReference type="OrthoDB" id="9797598at2"/>
<dbReference type="Pfam" id="PF00085">
    <property type="entry name" value="Thioredoxin"/>
    <property type="match status" value="1"/>
</dbReference>
<dbReference type="SUPFAM" id="SSF52833">
    <property type="entry name" value="Thioredoxin-like"/>
    <property type="match status" value="1"/>
</dbReference>
<dbReference type="InterPro" id="IPR036249">
    <property type="entry name" value="Thioredoxin-like_sf"/>
</dbReference>
<feature type="domain" description="Thioredoxin" evidence="1">
    <location>
        <begin position="1"/>
        <end position="104"/>
    </location>
</feature>
<dbReference type="Gene3D" id="3.40.30.10">
    <property type="entry name" value="Glutaredoxin"/>
    <property type="match status" value="1"/>
</dbReference>
<accession>A0A2S0MWI4</accession>
<evidence type="ECO:0000259" key="1">
    <source>
        <dbReference type="PROSITE" id="PS51352"/>
    </source>
</evidence>
<organism evidence="2 3">
    <name type="scientific">Simplicispira suum</name>
    <dbReference type="NCBI Taxonomy" id="2109915"/>
    <lineage>
        <taxon>Bacteria</taxon>
        <taxon>Pseudomonadati</taxon>
        <taxon>Pseudomonadota</taxon>
        <taxon>Betaproteobacteria</taxon>
        <taxon>Burkholderiales</taxon>
        <taxon>Comamonadaceae</taxon>
        <taxon>Simplicispira</taxon>
    </lineage>
</organism>
<dbReference type="CDD" id="cd02947">
    <property type="entry name" value="TRX_family"/>
    <property type="match status" value="1"/>
</dbReference>
<dbReference type="PROSITE" id="PS51352">
    <property type="entry name" value="THIOREDOXIN_2"/>
    <property type="match status" value="1"/>
</dbReference>
<proteinExistence type="predicted"/>
<dbReference type="Proteomes" id="UP000239326">
    <property type="component" value="Chromosome"/>
</dbReference>
<dbReference type="InterPro" id="IPR013766">
    <property type="entry name" value="Thioredoxin_domain"/>
</dbReference>
<dbReference type="AlphaFoldDB" id="A0A2S0MWI4"/>
<gene>
    <name evidence="2" type="ORF">C6571_02205</name>
</gene>
<dbReference type="KEGG" id="simp:C6571_02205"/>
<reference evidence="2 3" key="1">
    <citation type="submission" date="2018-03" db="EMBL/GenBank/DDBJ databases">
        <title>Genome sequencing of Simplicispira sp.</title>
        <authorList>
            <person name="Kim S.-J."/>
            <person name="Heo J."/>
            <person name="Kwon S.-W."/>
        </authorList>
    </citation>
    <scope>NUCLEOTIDE SEQUENCE [LARGE SCALE GENOMIC DNA]</scope>
    <source>
        <strain evidence="2 3">SC1-8</strain>
    </source>
</reference>
<dbReference type="RefSeq" id="WP_106445242.1">
    <property type="nucleotide sequence ID" value="NZ_CP027669.1"/>
</dbReference>
<evidence type="ECO:0000313" key="3">
    <source>
        <dbReference type="Proteomes" id="UP000239326"/>
    </source>
</evidence>
<dbReference type="EMBL" id="CP027669">
    <property type="protein sequence ID" value="AVO40249.1"/>
    <property type="molecule type" value="Genomic_DNA"/>
</dbReference>
<protein>
    <submittedName>
        <fullName evidence="2">Thioredoxin</fullName>
    </submittedName>
</protein>
<evidence type="ECO:0000313" key="2">
    <source>
        <dbReference type="EMBL" id="AVO40249.1"/>
    </source>
</evidence>
<name>A0A2S0MWI4_9BURK</name>
<sequence>MDAISCEQALQKHVHAAAAMLLFGGAHCGVCQVLRPRLEREMAQHFPQVALAYVDCAEAPRVCAQQGVFSLPVLRFYLDGKLVLERGRHVSVQEWLAQVERLLALSAGDEA</sequence>